<evidence type="ECO:0000259" key="7">
    <source>
        <dbReference type="Pfam" id="PF17851"/>
    </source>
</evidence>
<dbReference type="InterPro" id="IPR023296">
    <property type="entry name" value="Glyco_hydro_beta-prop_sf"/>
</dbReference>
<gene>
    <name evidence="8" type="ordered locus">MROS_2345</name>
</gene>
<evidence type="ECO:0000256" key="2">
    <source>
        <dbReference type="ARBA" id="ARBA00022801"/>
    </source>
</evidence>
<dbReference type="HOGENOM" id="CLU_016508_1_0_10"/>
<evidence type="ECO:0000256" key="1">
    <source>
        <dbReference type="ARBA" id="ARBA00009865"/>
    </source>
</evidence>
<dbReference type="CDD" id="cd09001">
    <property type="entry name" value="GH43_FsAxh1-like"/>
    <property type="match status" value="1"/>
</dbReference>
<keyword evidence="9" id="KW-1185">Reference proteome</keyword>
<feature type="site" description="Important for catalytic activity, responsible for pKa modulation of the active site Glu and correct orientation of both the proton donor and substrate" evidence="5">
    <location>
        <position position="152"/>
    </location>
</feature>
<dbReference type="InterPro" id="IPR051795">
    <property type="entry name" value="Glycosyl_Hydrlase_43"/>
</dbReference>
<evidence type="ECO:0000256" key="5">
    <source>
        <dbReference type="PIRSR" id="PIRSR606710-2"/>
    </source>
</evidence>
<dbReference type="eggNOG" id="COG3507">
    <property type="taxonomic scope" value="Bacteria"/>
</dbReference>
<dbReference type="Gene3D" id="2.60.120.200">
    <property type="match status" value="1"/>
</dbReference>
<dbReference type="STRING" id="1191523.MROS_2345"/>
<feature type="domain" description="Beta-xylosidase C-terminal Concanavalin A-like" evidence="7">
    <location>
        <begin position="338"/>
        <end position="533"/>
    </location>
</feature>
<dbReference type="InterPro" id="IPR013320">
    <property type="entry name" value="ConA-like_dom_sf"/>
</dbReference>
<feature type="active site" description="Proton acceptor" evidence="4">
    <location>
        <position position="45"/>
    </location>
</feature>
<dbReference type="Pfam" id="PF17851">
    <property type="entry name" value="GH43_C2"/>
    <property type="match status" value="1"/>
</dbReference>
<sequence>MIKKIIYIALISFVTVLSQSKSYVWIPDNGDGTYKNPIIHADYSDPDVIRVGDDYYMTSSSFSHFPGLPILHSKDLVNWEIIGHAVINYPIKEFDKPQHGNGIWAPCLRYHNNEFYIYYGDPDYGIFMTKSKSPEGPWEPLKLIRKAKGWIDPSPLWDDDGNAYLVHAWARSRSGIKHRLTLHKMSPDGESLLDEGVLIYCDSVKHPTLEGPKFYKRNGYYYIFAPAGGVRNGWQVALRSKNIYGPYEDKVVLEQGSTNINGPHQGGWVETPEGESWFVHFQDKDAYGRIVHLQPMRWEDDWPVMGIDYDGNGIGEPVLNYKKPKVAVNSEIKTPQTNDEFDSDYPGLQWQWQANFDTSWTSRKVRNGWLRFYSQTVSDSIRNLWNAPQLLMQKFPASELKATAKLEFNPGADSDFAGLIVFGLDYSYIGIQKTNGGYSIYQAINKNADKEGEEIIVDAENLPVNLVYLRVNVSEGGYCSFGYSTDRINFKNLGKRFKAREGKWVGAKVGIFSLNWKENENNGYTDFDWFRFEP</sequence>
<keyword evidence="3 6" id="KW-0326">Glycosidase</keyword>
<dbReference type="KEGG" id="mro:MROS_2345"/>
<dbReference type="RefSeq" id="WP_014857005.1">
    <property type="nucleotide sequence ID" value="NC_018178.1"/>
</dbReference>
<dbReference type="AlphaFoldDB" id="I6Z8U6"/>
<dbReference type="InterPro" id="IPR006710">
    <property type="entry name" value="Glyco_hydro_43"/>
</dbReference>
<dbReference type="Proteomes" id="UP000009011">
    <property type="component" value="Chromosome"/>
</dbReference>
<dbReference type="GO" id="GO:0004553">
    <property type="term" value="F:hydrolase activity, hydrolyzing O-glycosyl compounds"/>
    <property type="evidence" value="ECO:0007669"/>
    <property type="project" value="InterPro"/>
</dbReference>
<dbReference type="Pfam" id="PF04616">
    <property type="entry name" value="Glyco_hydro_43"/>
    <property type="match status" value="1"/>
</dbReference>
<dbReference type="SUPFAM" id="SSF75005">
    <property type="entry name" value="Arabinanase/levansucrase/invertase"/>
    <property type="match status" value="1"/>
</dbReference>
<name>I6Z8U6_MELRP</name>
<dbReference type="Gene3D" id="2.115.10.20">
    <property type="entry name" value="Glycosyl hydrolase domain, family 43"/>
    <property type="match status" value="1"/>
</dbReference>
<evidence type="ECO:0000256" key="4">
    <source>
        <dbReference type="PIRSR" id="PIRSR606710-1"/>
    </source>
</evidence>
<dbReference type="PATRIC" id="fig|1191523.3.peg.2476"/>
<keyword evidence="2 6" id="KW-0378">Hydrolase</keyword>
<dbReference type="EMBL" id="CP003557">
    <property type="protein sequence ID" value="AFN75575.1"/>
    <property type="molecule type" value="Genomic_DNA"/>
</dbReference>
<reference evidence="8 9" key="1">
    <citation type="journal article" date="2013" name="PLoS ONE">
        <title>Genomic analysis of Melioribacter roseus, facultatively anaerobic organotrophic bacterium representing a novel deep lineage within Bacteriodetes/Chlorobi group.</title>
        <authorList>
            <person name="Kadnikov V.V."/>
            <person name="Mardanov A.V."/>
            <person name="Podosokorskaya O.A."/>
            <person name="Gavrilov S.N."/>
            <person name="Kublanov I.V."/>
            <person name="Beletsky A.V."/>
            <person name="Bonch-Osmolovskaya E.A."/>
            <person name="Ravin N.V."/>
        </authorList>
    </citation>
    <scope>NUCLEOTIDE SEQUENCE [LARGE SCALE GENOMIC DNA]</scope>
    <source>
        <strain evidence="9">JCM 17771 / P3M-2</strain>
    </source>
</reference>
<organism evidence="8 9">
    <name type="scientific">Melioribacter roseus (strain DSM 23840 / JCM 17771 / VKM B-2668 / P3M-2)</name>
    <dbReference type="NCBI Taxonomy" id="1191523"/>
    <lineage>
        <taxon>Bacteria</taxon>
        <taxon>Pseudomonadati</taxon>
        <taxon>Ignavibacteriota</taxon>
        <taxon>Ignavibacteria</taxon>
        <taxon>Ignavibacteriales</taxon>
        <taxon>Melioribacteraceae</taxon>
        <taxon>Melioribacter</taxon>
    </lineage>
</organism>
<evidence type="ECO:0000256" key="6">
    <source>
        <dbReference type="RuleBase" id="RU361187"/>
    </source>
</evidence>
<evidence type="ECO:0000313" key="9">
    <source>
        <dbReference type="Proteomes" id="UP000009011"/>
    </source>
</evidence>
<comment type="similarity">
    <text evidence="1 6">Belongs to the glycosyl hydrolase 43 family.</text>
</comment>
<dbReference type="PANTHER" id="PTHR42812:SF12">
    <property type="entry name" value="BETA-XYLOSIDASE-RELATED"/>
    <property type="match status" value="1"/>
</dbReference>
<dbReference type="SUPFAM" id="SSF49899">
    <property type="entry name" value="Concanavalin A-like lectins/glucanases"/>
    <property type="match status" value="1"/>
</dbReference>
<proteinExistence type="inferred from homology"/>
<protein>
    <submittedName>
        <fullName evidence="8">Xylosidase/arabinosidase</fullName>
    </submittedName>
</protein>
<evidence type="ECO:0000313" key="8">
    <source>
        <dbReference type="EMBL" id="AFN75575.1"/>
    </source>
</evidence>
<dbReference type="GO" id="GO:0005975">
    <property type="term" value="P:carbohydrate metabolic process"/>
    <property type="evidence" value="ECO:0007669"/>
    <property type="project" value="InterPro"/>
</dbReference>
<dbReference type="PANTHER" id="PTHR42812">
    <property type="entry name" value="BETA-XYLOSIDASE"/>
    <property type="match status" value="1"/>
</dbReference>
<feature type="active site" description="Proton donor" evidence="4">
    <location>
        <position position="210"/>
    </location>
</feature>
<dbReference type="InterPro" id="IPR041542">
    <property type="entry name" value="GH43_C2"/>
</dbReference>
<dbReference type="OrthoDB" id="9801455at2"/>
<evidence type="ECO:0000256" key="3">
    <source>
        <dbReference type="ARBA" id="ARBA00023295"/>
    </source>
</evidence>
<accession>I6Z8U6</accession>